<proteinExistence type="predicted"/>
<dbReference type="AlphaFoldDB" id="L1KXY2"/>
<evidence type="ECO:0000313" key="3">
    <source>
        <dbReference type="Proteomes" id="UP000010411"/>
    </source>
</evidence>
<name>L1KXY2_9ACTN</name>
<evidence type="ECO:0000313" key="2">
    <source>
        <dbReference type="EMBL" id="EKX65330.1"/>
    </source>
</evidence>
<evidence type="ECO:0000256" key="1">
    <source>
        <dbReference type="SAM" id="MobiDB-lite"/>
    </source>
</evidence>
<comment type="caution">
    <text evidence="2">The sequence shown here is derived from an EMBL/GenBank/DDBJ whole genome shotgun (WGS) entry which is preliminary data.</text>
</comment>
<organism evidence="2 3">
    <name type="scientific">Streptomyces ipomoeae 91-03</name>
    <dbReference type="NCBI Taxonomy" id="698759"/>
    <lineage>
        <taxon>Bacteria</taxon>
        <taxon>Bacillati</taxon>
        <taxon>Actinomycetota</taxon>
        <taxon>Actinomycetes</taxon>
        <taxon>Kitasatosporales</taxon>
        <taxon>Streptomycetaceae</taxon>
        <taxon>Streptomyces</taxon>
    </lineage>
</organism>
<dbReference type="PATRIC" id="fig|698759.3.peg.4069"/>
<sequence>MPVRPATGIRALRNPTELTPDSSEDLRRTVRPGPDRHVAPGHSRGHPGKGCTVKKSDAHPSPTRPFRCQKSGFSREGCTRRPTPAVGVQHLQRRSTRAVTESLGEKLPSSRFTAAS</sequence>
<keyword evidence="3" id="KW-1185">Reference proteome</keyword>
<accession>L1KXY2</accession>
<protein>
    <submittedName>
        <fullName evidence="2">Uncharacterized protein</fullName>
    </submittedName>
</protein>
<gene>
    <name evidence="2" type="ORF">STRIP9103_04362</name>
</gene>
<reference evidence="2 3" key="1">
    <citation type="submission" date="2012-11" db="EMBL/GenBank/DDBJ databases">
        <authorList>
            <person name="Huguet-Tapia J.C."/>
            <person name="Durkin A.S."/>
            <person name="Pettis G.S."/>
            <person name="Badger J.H."/>
        </authorList>
    </citation>
    <scope>NUCLEOTIDE SEQUENCE [LARGE SCALE GENOMIC DNA]</scope>
    <source>
        <strain evidence="2 3">91-03</strain>
    </source>
</reference>
<dbReference type="Proteomes" id="UP000010411">
    <property type="component" value="Unassembled WGS sequence"/>
</dbReference>
<feature type="compositionally biased region" description="Basic and acidic residues" evidence="1">
    <location>
        <begin position="24"/>
        <end position="38"/>
    </location>
</feature>
<feature type="region of interest" description="Disordered" evidence="1">
    <location>
        <begin position="1"/>
        <end position="116"/>
    </location>
</feature>
<dbReference type="EMBL" id="AEJC01000297">
    <property type="protein sequence ID" value="EKX65330.1"/>
    <property type="molecule type" value="Genomic_DNA"/>
</dbReference>